<comment type="caution">
    <text evidence="6">The sequence shown here is derived from an EMBL/GenBank/DDBJ whole genome shotgun (WGS) entry which is preliminary data.</text>
</comment>
<dbReference type="GO" id="GO:0016779">
    <property type="term" value="F:nucleotidyltransferase activity"/>
    <property type="evidence" value="ECO:0007669"/>
    <property type="project" value="InterPro"/>
</dbReference>
<name>I4EL16_9BACT</name>
<dbReference type="InterPro" id="IPR043519">
    <property type="entry name" value="NT_sf"/>
</dbReference>
<evidence type="ECO:0000313" key="7">
    <source>
        <dbReference type="Proteomes" id="UP000004221"/>
    </source>
</evidence>
<keyword evidence="1" id="KW-0808">Transferase</keyword>
<keyword evidence="3" id="KW-0547">Nucleotide-binding</keyword>
<keyword evidence="2" id="KW-0548">Nucleotidyltransferase</keyword>
<evidence type="ECO:0000256" key="4">
    <source>
        <dbReference type="ARBA" id="ARBA00023118"/>
    </source>
</evidence>
<protein>
    <recommendedName>
        <fullName evidence="5">cGAS/DncV-like nucleotidyltransferase C-terminal helical domain-containing protein</fullName>
    </recommendedName>
</protein>
<evidence type="ECO:0000256" key="1">
    <source>
        <dbReference type="ARBA" id="ARBA00022679"/>
    </source>
</evidence>
<dbReference type="InterPro" id="IPR006116">
    <property type="entry name" value="NT_2-5OAS_ClassI-CCAase"/>
</dbReference>
<dbReference type="AlphaFoldDB" id="I4EL16"/>
<dbReference type="RefSeq" id="WP_008480238.1">
    <property type="nucleotide sequence ID" value="NZ_CAGS01000434.1"/>
</dbReference>
<evidence type="ECO:0000256" key="2">
    <source>
        <dbReference type="ARBA" id="ARBA00022695"/>
    </source>
</evidence>
<proteinExistence type="predicted"/>
<dbReference type="CDD" id="cd05400">
    <property type="entry name" value="NT_2-5OAS_ClassI-CCAase"/>
    <property type="match status" value="1"/>
</dbReference>
<sequence length="298" mass="33747">MPIPEDKLKTWSHQGAVATAKSTRESIYNALRSCSALEDVNWDVYLQGSYGNDTNIYGETDVDIIVQLNSTFRRELGLLTAAEAASYKAAFSPATYHWDDFRTDVLATLREYYGALAITEGKHCINVAGKQGRLPADVVVALQYRSYRRFKSLADQDYVEGILFYTHPEEREVINYPKQHYDSGVNKMSKSRTNGWFKPTVRVFKNLRSFMVDQGAISDGLAPSYFLQGLIYNVPDNLFGASYQQTMVNILNFLRKATFNDFVCQNEQLPLFGASHEQWTTSDAKSFVGSAIAVWNDW</sequence>
<dbReference type="SUPFAM" id="SSF81301">
    <property type="entry name" value="Nucleotidyltransferase"/>
    <property type="match status" value="1"/>
</dbReference>
<dbReference type="Gene3D" id="3.30.460.10">
    <property type="entry name" value="Beta Polymerase, domain 2"/>
    <property type="match status" value="1"/>
</dbReference>
<evidence type="ECO:0000259" key="5">
    <source>
        <dbReference type="Pfam" id="PF26305"/>
    </source>
</evidence>
<keyword evidence="4" id="KW-0051">Antiviral defense</keyword>
<dbReference type="OrthoDB" id="8264173at2"/>
<dbReference type="Pfam" id="PF26305">
    <property type="entry name" value="CD_NTase_C"/>
    <property type="match status" value="1"/>
</dbReference>
<organism evidence="6 7">
    <name type="scientific">Nitrolancea hollandica Lb</name>
    <dbReference type="NCBI Taxonomy" id="1129897"/>
    <lineage>
        <taxon>Bacteria</taxon>
        <taxon>Pseudomonadati</taxon>
        <taxon>Thermomicrobiota</taxon>
        <taxon>Thermomicrobia</taxon>
        <taxon>Sphaerobacterales</taxon>
        <taxon>Sphaerobacterineae</taxon>
        <taxon>Sphaerobacteraceae</taxon>
        <taxon>Nitrolancea</taxon>
    </lineage>
</organism>
<dbReference type="EMBL" id="CAGS01000434">
    <property type="protein sequence ID" value="CCF85378.1"/>
    <property type="molecule type" value="Genomic_DNA"/>
</dbReference>
<reference evidence="6 7" key="1">
    <citation type="journal article" date="2012" name="ISME J.">
        <title>Nitrification expanded: discovery, physiology and genomics of a nitrite-oxidizing bacterium from the phylum Chloroflexi.</title>
        <authorList>
            <person name="Sorokin D.Y."/>
            <person name="Lucker S."/>
            <person name="Vejmelkova D."/>
            <person name="Kostrikina N.A."/>
            <person name="Kleerebezem R."/>
            <person name="Rijpstra W.I."/>
            <person name="Damste J.S."/>
            <person name="Le Paslier D."/>
            <person name="Muyzer G."/>
            <person name="Wagner M."/>
            <person name="van Loosdrecht M.C."/>
            <person name="Daims H."/>
        </authorList>
    </citation>
    <scope>NUCLEOTIDE SEQUENCE [LARGE SCALE GENOMIC DNA]</scope>
    <source>
        <strain evidence="7">none</strain>
    </source>
</reference>
<dbReference type="Proteomes" id="UP000004221">
    <property type="component" value="Unassembled WGS sequence"/>
</dbReference>
<evidence type="ECO:0000313" key="6">
    <source>
        <dbReference type="EMBL" id="CCF85378.1"/>
    </source>
</evidence>
<evidence type="ECO:0000256" key="3">
    <source>
        <dbReference type="ARBA" id="ARBA00022741"/>
    </source>
</evidence>
<keyword evidence="7" id="KW-1185">Reference proteome</keyword>
<gene>
    <name evidence="6" type="ORF">NITHO_490001</name>
</gene>
<accession>I4EL16</accession>
<dbReference type="InterPro" id="IPR058909">
    <property type="entry name" value="CD_NTase_C"/>
</dbReference>
<dbReference type="GO" id="GO:0051607">
    <property type="term" value="P:defense response to virus"/>
    <property type="evidence" value="ECO:0007669"/>
    <property type="project" value="UniProtKB-KW"/>
</dbReference>
<feature type="domain" description="cGAS/DncV-like nucleotidyltransferase C-terminal helical" evidence="5">
    <location>
        <begin position="190"/>
        <end position="296"/>
    </location>
</feature>